<dbReference type="InterPro" id="IPR050055">
    <property type="entry name" value="EF-Tu_GTPase"/>
</dbReference>
<feature type="binding site" evidence="13">
    <location>
        <position position="26"/>
    </location>
    <ligand>
        <name>Mg(2+)</name>
        <dbReference type="ChEBI" id="CHEBI:18420"/>
    </ligand>
</feature>
<dbReference type="InterPro" id="IPR005225">
    <property type="entry name" value="Small_GTP-bd"/>
</dbReference>
<dbReference type="HAMAP" id="MF_00118_B">
    <property type="entry name" value="EF_Tu_B"/>
    <property type="match status" value="1"/>
</dbReference>
<name>A0A3G2T5L7_9GAMM</name>
<dbReference type="CDD" id="cd01884">
    <property type="entry name" value="EF_Tu"/>
    <property type="match status" value="1"/>
</dbReference>
<organism evidence="15 17">
    <name type="scientific">Acinetobacter wuhouensis</name>
    <dbReference type="NCBI Taxonomy" id="1879050"/>
    <lineage>
        <taxon>Bacteria</taxon>
        <taxon>Pseudomonadati</taxon>
        <taxon>Pseudomonadota</taxon>
        <taxon>Gammaproteobacteria</taxon>
        <taxon>Moraxellales</taxon>
        <taxon>Moraxellaceae</taxon>
        <taxon>Acinetobacter</taxon>
    </lineage>
</organism>
<gene>
    <name evidence="13 15" type="primary">tuf</name>
    <name evidence="15" type="ORF">CDG68_17355</name>
    <name evidence="16" type="ORF">CDG68_20690</name>
</gene>
<evidence type="ECO:0000256" key="1">
    <source>
        <dbReference type="ARBA" id="ARBA00007249"/>
    </source>
</evidence>
<dbReference type="InterPro" id="IPR031157">
    <property type="entry name" value="G_TR_CS"/>
</dbReference>
<evidence type="ECO:0000313" key="17">
    <source>
        <dbReference type="Proteomes" id="UP000279962"/>
    </source>
</evidence>
<dbReference type="NCBIfam" id="TIGR00231">
    <property type="entry name" value="small_GTP"/>
    <property type="match status" value="1"/>
</dbReference>
<dbReference type="GO" id="GO:0000287">
    <property type="term" value="F:magnesium ion binding"/>
    <property type="evidence" value="ECO:0007669"/>
    <property type="project" value="UniProtKB-UniRule"/>
</dbReference>
<dbReference type="AlphaFoldDB" id="A0A3G2T5L7"/>
<evidence type="ECO:0000259" key="14">
    <source>
        <dbReference type="PROSITE" id="PS51722"/>
    </source>
</evidence>
<evidence type="ECO:0000313" key="15">
    <source>
        <dbReference type="EMBL" id="AYO55305.1"/>
    </source>
</evidence>
<keyword evidence="13" id="KW-0963">Cytoplasm</keyword>
<evidence type="ECO:0000256" key="2">
    <source>
        <dbReference type="ARBA" id="ARBA00022723"/>
    </source>
</evidence>
<evidence type="ECO:0000256" key="7">
    <source>
        <dbReference type="ARBA" id="ARBA00022917"/>
    </source>
</evidence>
<evidence type="ECO:0000256" key="11">
    <source>
        <dbReference type="ARBA" id="ARBA00063778"/>
    </source>
</evidence>
<proteinExistence type="inferred from homology"/>
<dbReference type="PANTHER" id="PTHR43721">
    <property type="entry name" value="ELONGATION FACTOR TU-RELATED"/>
    <property type="match status" value="1"/>
</dbReference>
<dbReference type="InterPro" id="IPR004541">
    <property type="entry name" value="Transl_elong_EFTu/EF1A_bac/org"/>
</dbReference>
<dbReference type="Gene3D" id="2.40.30.10">
    <property type="entry name" value="Translation factors"/>
    <property type="match status" value="2"/>
</dbReference>
<comment type="subunit">
    <text evidence="12">(Microbial infection) Upon infection by bacteriophage Qbeta, part of the viral RNA-dependent RNA polymerase complex, the other subunits are the viral replicase catalytic subunit (AC P14647), host ribosomal protein S1 and EF-Ts.</text>
</comment>
<evidence type="ECO:0000256" key="9">
    <source>
        <dbReference type="ARBA" id="ARBA00029554"/>
    </source>
</evidence>
<dbReference type="EC" id="3.6.5.3" evidence="13"/>
<dbReference type="PRINTS" id="PR00315">
    <property type="entry name" value="ELONGATNFCT"/>
</dbReference>
<dbReference type="PROSITE" id="PS00301">
    <property type="entry name" value="G_TR_1"/>
    <property type="match status" value="1"/>
</dbReference>
<sequence length="396" mass="42772">MAKAKFERNKPHVNVGTIGHVDHGKTTLTAAIATVCAKTFGGEAKDYAAIDSAPEEKARGITINTSHVEYDSPIRHYAHVDCPGHADYVKNMITGAAQMDGAILVCSATDGPMPQTREHILLSRQVGVPYILVFLNKCDIVDDEELIELVEMEVRELLSTYNFPGDDTPVIRGSALAALNGEDGQYGVPAVLALVEALDTYIPEPERAIDKAFLMPIEDVFSISGRGTVVTGRVEAGIVKVGEEVEIVGIKDTVKTTVTGVEMFRKLLDEGRAGENCGVLLRGTKREDVQRGQVLAKPGTIKPHTKFDAEVYVLSKEEGGRHTPFLNGYRPQFYFRTTDVTGAIALQDGVEMVMPGDNVEMSVELIHPIAMDPGLRFAIREGGRTVGAGVVAKVTA</sequence>
<dbReference type="InterPro" id="IPR033720">
    <property type="entry name" value="EFTU_2"/>
</dbReference>
<feature type="binding site" evidence="13">
    <location>
        <begin position="19"/>
        <end position="26"/>
    </location>
    <ligand>
        <name>GTP</name>
        <dbReference type="ChEBI" id="CHEBI:37565"/>
    </ligand>
</feature>
<keyword evidence="3 13" id="KW-0547">Nucleotide-binding</keyword>
<feature type="binding site" evidence="13">
    <location>
        <begin position="81"/>
        <end position="85"/>
    </location>
    <ligand>
        <name>GTP</name>
        <dbReference type="ChEBI" id="CHEBI:37565"/>
    </ligand>
</feature>
<dbReference type="PROSITE" id="PS51722">
    <property type="entry name" value="G_TR_2"/>
    <property type="match status" value="1"/>
</dbReference>
<accession>A0A3G2T5L7</accession>
<dbReference type="InterPro" id="IPR004160">
    <property type="entry name" value="Transl_elong_EFTu/EF1A_C"/>
</dbReference>
<dbReference type="GO" id="GO:0003924">
    <property type="term" value="F:GTPase activity"/>
    <property type="evidence" value="ECO:0007669"/>
    <property type="project" value="UniProtKB-UniRule"/>
</dbReference>
<dbReference type="SUPFAM" id="SSF52540">
    <property type="entry name" value="P-loop containing nucleoside triphosphate hydrolases"/>
    <property type="match status" value="1"/>
</dbReference>
<evidence type="ECO:0000256" key="10">
    <source>
        <dbReference type="ARBA" id="ARBA00058140"/>
    </source>
</evidence>
<dbReference type="Pfam" id="PF00009">
    <property type="entry name" value="GTP_EFTU"/>
    <property type="match status" value="1"/>
</dbReference>
<evidence type="ECO:0000256" key="8">
    <source>
        <dbReference type="ARBA" id="ARBA00023134"/>
    </source>
</evidence>
<evidence type="ECO:0000313" key="16">
    <source>
        <dbReference type="EMBL" id="AYO55910.1"/>
    </source>
</evidence>
<comment type="subcellular location">
    <subcellularLocation>
        <location evidence="13">Cytoplasm</location>
    </subcellularLocation>
</comment>
<comment type="function">
    <text evidence="13">GTP hydrolase that promotes the GTP-dependent binding of aminoacyl-tRNA to the A-site of ribosomes during protein biosynthesis.</text>
</comment>
<dbReference type="SUPFAM" id="SSF50447">
    <property type="entry name" value="Translation proteins"/>
    <property type="match status" value="1"/>
</dbReference>
<dbReference type="FunFam" id="3.40.50.300:FF:000003">
    <property type="entry name" value="Elongation factor Tu"/>
    <property type="match status" value="1"/>
</dbReference>
<dbReference type="PANTHER" id="PTHR43721:SF22">
    <property type="entry name" value="ELONGATION FACTOR TU, MITOCHONDRIAL"/>
    <property type="match status" value="1"/>
</dbReference>
<dbReference type="SUPFAM" id="SSF50465">
    <property type="entry name" value="EF-Tu/eEF-1alpha/eIF2-gamma C-terminal domain"/>
    <property type="match status" value="1"/>
</dbReference>
<keyword evidence="6 13" id="KW-0460">Magnesium</keyword>
<evidence type="ECO:0000256" key="3">
    <source>
        <dbReference type="ARBA" id="ARBA00022741"/>
    </source>
</evidence>
<evidence type="ECO:0000256" key="5">
    <source>
        <dbReference type="ARBA" id="ARBA00022801"/>
    </source>
</evidence>
<keyword evidence="5 13" id="KW-0378">Hydrolase</keyword>
<dbReference type="Gene3D" id="3.40.50.300">
    <property type="entry name" value="P-loop containing nucleotide triphosphate hydrolases"/>
    <property type="match status" value="1"/>
</dbReference>
<dbReference type="EMBL" id="CP033133">
    <property type="protein sequence ID" value="AYO55910.1"/>
    <property type="molecule type" value="Genomic_DNA"/>
</dbReference>
<dbReference type="InterPro" id="IPR027417">
    <property type="entry name" value="P-loop_NTPase"/>
</dbReference>
<keyword evidence="7 13" id="KW-0648">Protein biosynthesis</keyword>
<dbReference type="InterPro" id="IPR041709">
    <property type="entry name" value="EF-Tu_GTP-bd"/>
</dbReference>
<dbReference type="FunFam" id="2.40.30.10:FF:000001">
    <property type="entry name" value="Elongation factor Tu"/>
    <property type="match status" value="1"/>
</dbReference>
<dbReference type="GO" id="GO:0003746">
    <property type="term" value="F:translation elongation factor activity"/>
    <property type="evidence" value="ECO:0007669"/>
    <property type="project" value="UniProtKB-UniRule"/>
</dbReference>
<dbReference type="RefSeq" id="WP_122071975.1">
    <property type="nucleotide sequence ID" value="NZ_CP033133.1"/>
</dbReference>
<evidence type="ECO:0000256" key="4">
    <source>
        <dbReference type="ARBA" id="ARBA00022768"/>
    </source>
</evidence>
<keyword evidence="8 13" id="KW-0342">GTP-binding</keyword>
<dbReference type="GO" id="GO:0005525">
    <property type="term" value="F:GTP binding"/>
    <property type="evidence" value="ECO:0007669"/>
    <property type="project" value="UniProtKB-UniRule"/>
</dbReference>
<dbReference type="Pfam" id="PF03143">
    <property type="entry name" value="GTP_EFTU_D3"/>
    <property type="match status" value="1"/>
</dbReference>
<dbReference type="NCBIfam" id="NF009372">
    <property type="entry name" value="PRK12735.1"/>
    <property type="match status" value="1"/>
</dbReference>
<dbReference type="InterPro" id="IPR000795">
    <property type="entry name" value="T_Tr_GTP-bd_dom"/>
</dbReference>
<comment type="subunit">
    <text evidence="11">Monomer. Heterotetramer composed of two EF-Ts.EF-Tu dimer complexes.</text>
</comment>
<dbReference type="Pfam" id="PF03144">
    <property type="entry name" value="GTP_EFTU_D2"/>
    <property type="match status" value="1"/>
</dbReference>
<evidence type="ECO:0000256" key="13">
    <source>
        <dbReference type="HAMAP-Rule" id="MF_00118"/>
    </source>
</evidence>
<keyword evidence="2 13" id="KW-0479">Metal-binding</keyword>
<feature type="domain" description="Tr-type G" evidence="14">
    <location>
        <begin position="10"/>
        <end position="206"/>
    </location>
</feature>
<keyword evidence="4 13" id="KW-0251">Elongation factor</keyword>
<dbReference type="GO" id="GO:0005829">
    <property type="term" value="C:cytosol"/>
    <property type="evidence" value="ECO:0007669"/>
    <property type="project" value="TreeGrafter"/>
</dbReference>
<dbReference type="Proteomes" id="UP000279962">
    <property type="component" value="Chromosome"/>
</dbReference>
<dbReference type="CDD" id="cd03707">
    <property type="entry name" value="EFTU_III"/>
    <property type="match status" value="1"/>
</dbReference>
<comment type="function">
    <text evidence="10">May play an important regulatory role in cell growth and in the bacterial response to nutrient deprivation.</text>
</comment>
<protein>
    <recommendedName>
        <fullName evidence="9 13">Elongation factor Tu</fullName>
        <shortName evidence="13">EF-Tu</shortName>
        <ecNumber evidence="13">3.6.5.3</ecNumber>
    </recommendedName>
</protein>
<dbReference type="InterPro" id="IPR009000">
    <property type="entry name" value="Transl_B-barrel_sf"/>
</dbReference>
<dbReference type="NCBIfam" id="NF009373">
    <property type="entry name" value="PRK12736.1"/>
    <property type="match status" value="1"/>
</dbReference>
<comment type="catalytic activity">
    <reaction evidence="13">
        <text>GTP + H2O = GDP + phosphate + H(+)</text>
        <dbReference type="Rhea" id="RHEA:19669"/>
        <dbReference type="ChEBI" id="CHEBI:15377"/>
        <dbReference type="ChEBI" id="CHEBI:15378"/>
        <dbReference type="ChEBI" id="CHEBI:37565"/>
        <dbReference type="ChEBI" id="CHEBI:43474"/>
        <dbReference type="ChEBI" id="CHEBI:58189"/>
        <dbReference type="EC" id="3.6.5.3"/>
    </reaction>
</comment>
<dbReference type="InterPro" id="IPR004161">
    <property type="entry name" value="EFTu-like_2"/>
</dbReference>
<dbReference type="NCBIfam" id="NF000766">
    <property type="entry name" value="PRK00049.1"/>
    <property type="match status" value="1"/>
</dbReference>
<feature type="binding site" evidence="13">
    <location>
        <begin position="136"/>
        <end position="139"/>
    </location>
    <ligand>
        <name>GTP</name>
        <dbReference type="ChEBI" id="CHEBI:37565"/>
    </ligand>
</feature>
<evidence type="ECO:0000256" key="12">
    <source>
        <dbReference type="ARBA" id="ARBA00064283"/>
    </source>
</evidence>
<dbReference type="NCBIfam" id="TIGR00485">
    <property type="entry name" value="EF-Tu"/>
    <property type="match status" value="1"/>
</dbReference>
<dbReference type="InterPro" id="IPR009001">
    <property type="entry name" value="Transl_elong_EF1A/Init_IF2_C"/>
</dbReference>
<dbReference type="EMBL" id="CP033133">
    <property type="protein sequence ID" value="AYO55305.1"/>
    <property type="molecule type" value="Genomic_DNA"/>
</dbReference>
<evidence type="ECO:0000256" key="6">
    <source>
        <dbReference type="ARBA" id="ARBA00022842"/>
    </source>
</evidence>
<dbReference type="CDD" id="cd03697">
    <property type="entry name" value="EFTU_II"/>
    <property type="match status" value="1"/>
</dbReference>
<reference evidence="15 17" key="1">
    <citation type="submission" date="2018-10" db="EMBL/GenBank/DDBJ databases">
        <title>The complete genome of Acinetobacter wuhouensis strain WCHAW010062.</title>
        <authorList>
            <person name="Hu Y."/>
            <person name="Long H."/>
            <person name="Feng Y."/>
            <person name="Zong Z."/>
        </authorList>
    </citation>
    <scope>NUCLEOTIDE SEQUENCE [LARGE SCALE GENOMIC DNA]</scope>
    <source>
        <strain evidence="15 17">WCHAW010062</strain>
    </source>
</reference>
<comment type="similarity">
    <text evidence="1 13">Belongs to the TRAFAC class translation factor GTPase superfamily. Classic translation factor GTPase family. EF-Tu/EF-1A subfamily.</text>
</comment>